<dbReference type="AlphaFoldDB" id="U1GWF0"/>
<dbReference type="RefSeq" id="XP_007785849.1">
    <property type="nucleotide sequence ID" value="XM_007787659.1"/>
</dbReference>
<gene>
    <name evidence="3" type="ORF">EPUS_07993</name>
</gene>
<sequence>MRLAILRVLAVYLSSAALVVAQSQTEDPGPSPAASIGCVPHNDHWDCEGPRVTSSMITTTSAIPAASESTHDENAPVTGSNLDPGPSPTASIGCVPHGDHWDCEGPAPVSAASSSGSDSGILATATSTATTAATASSSVNAAAAGTSGSSTSSAPAQYTGVGSVVSLERYFVAALEAVVMGVGIFFAAA</sequence>
<feature type="region of interest" description="Disordered" evidence="1">
    <location>
        <begin position="64"/>
        <end position="89"/>
    </location>
</feature>
<dbReference type="OrthoDB" id="5362269at2759"/>
<dbReference type="eggNOG" id="ENOG502SR6P">
    <property type="taxonomic scope" value="Eukaryota"/>
</dbReference>
<dbReference type="EMBL" id="KE720699">
    <property type="protein sequence ID" value="ERF76813.1"/>
    <property type="molecule type" value="Genomic_DNA"/>
</dbReference>
<evidence type="ECO:0000256" key="2">
    <source>
        <dbReference type="SAM" id="SignalP"/>
    </source>
</evidence>
<feature type="signal peptide" evidence="2">
    <location>
        <begin position="1"/>
        <end position="21"/>
    </location>
</feature>
<evidence type="ECO:0000313" key="3">
    <source>
        <dbReference type="EMBL" id="ERF76813.1"/>
    </source>
</evidence>
<name>U1GWF0_ENDPU</name>
<organism evidence="3 4">
    <name type="scientific">Endocarpon pusillum (strain Z07020 / HMAS-L-300199)</name>
    <name type="common">Lichen-forming fungus</name>
    <dbReference type="NCBI Taxonomy" id="1263415"/>
    <lineage>
        <taxon>Eukaryota</taxon>
        <taxon>Fungi</taxon>
        <taxon>Dikarya</taxon>
        <taxon>Ascomycota</taxon>
        <taxon>Pezizomycotina</taxon>
        <taxon>Eurotiomycetes</taxon>
        <taxon>Chaetothyriomycetidae</taxon>
        <taxon>Verrucariales</taxon>
        <taxon>Verrucariaceae</taxon>
        <taxon>Endocarpon</taxon>
    </lineage>
</organism>
<dbReference type="Proteomes" id="UP000019373">
    <property type="component" value="Unassembled WGS sequence"/>
</dbReference>
<protein>
    <submittedName>
        <fullName evidence="3">Uncharacterized protein</fullName>
    </submittedName>
</protein>
<evidence type="ECO:0000256" key="1">
    <source>
        <dbReference type="SAM" id="MobiDB-lite"/>
    </source>
</evidence>
<feature type="chain" id="PRO_5004612829" evidence="2">
    <location>
        <begin position="22"/>
        <end position="189"/>
    </location>
</feature>
<accession>U1GWF0</accession>
<keyword evidence="4" id="KW-1185">Reference proteome</keyword>
<dbReference type="GeneID" id="19242871"/>
<reference evidence="4" key="1">
    <citation type="journal article" date="2014" name="BMC Genomics">
        <title>Genome characteristics reveal the impact of lichenization on lichen-forming fungus Endocarpon pusillum Hedwig (Verrucariales, Ascomycota).</title>
        <authorList>
            <person name="Wang Y.-Y."/>
            <person name="Liu B."/>
            <person name="Zhang X.-Y."/>
            <person name="Zhou Q.-M."/>
            <person name="Zhang T."/>
            <person name="Li H."/>
            <person name="Yu Y.-F."/>
            <person name="Zhang X.-L."/>
            <person name="Hao X.-Y."/>
            <person name="Wang M."/>
            <person name="Wang L."/>
            <person name="Wei J.-C."/>
        </authorList>
    </citation>
    <scope>NUCLEOTIDE SEQUENCE [LARGE SCALE GENOMIC DNA]</scope>
    <source>
        <strain evidence="4">Z07020 / HMAS-L-300199</strain>
    </source>
</reference>
<keyword evidence="2" id="KW-0732">Signal</keyword>
<proteinExistence type="predicted"/>
<dbReference type="HOGENOM" id="CLU_1434430_0_0_1"/>
<dbReference type="OMA" id="HCDGPAS"/>
<evidence type="ECO:0000313" key="4">
    <source>
        <dbReference type="Proteomes" id="UP000019373"/>
    </source>
</evidence>